<accession>A0A371PDL5</accession>
<dbReference type="AlphaFoldDB" id="A0A371PDL5"/>
<dbReference type="PANTHER" id="PTHR30154">
    <property type="entry name" value="LEUCINE-RESPONSIVE REGULATORY PROTEIN"/>
    <property type="match status" value="1"/>
</dbReference>
<dbReference type="EMBL" id="QUBR01000001">
    <property type="protein sequence ID" value="REK74025.1"/>
    <property type="molecule type" value="Genomic_DNA"/>
</dbReference>
<evidence type="ECO:0000256" key="3">
    <source>
        <dbReference type="ARBA" id="ARBA00023163"/>
    </source>
</evidence>
<dbReference type="PANTHER" id="PTHR30154:SF34">
    <property type="entry name" value="TRANSCRIPTIONAL REGULATOR AZLB"/>
    <property type="match status" value="1"/>
</dbReference>
<dbReference type="SUPFAM" id="SSF46785">
    <property type="entry name" value="Winged helix' DNA-binding domain"/>
    <property type="match status" value="1"/>
</dbReference>
<comment type="caution">
    <text evidence="5">The sequence shown here is derived from an EMBL/GenBank/DDBJ whole genome shotgun (WGS) entry which is preliminary data.</text>
</comment>
<keyword evidence="1" id="KW-0805">Transcription regulation</keyword>
<evidence type="ECO:0000256" key="1">
    <source>
        <dbReference type="ARBA" id="ARBA00023015"/>
    </source>
</evidence>
<proteinExistence type="predicted"/>
<dbReference type="GO" id="GO:0005829">
    <property type="term" value="C:cytosol"/>
    <property type="evidence" value="ECO:0007669"/>
    <property type="project" value="TreeGrafter"/>
</dbReference>
<dbReference type="InterPro" id="IPR000485">
    <property type="entry name" value="AsnC-type_HTH_dom"/>
</dbReference>
<dbReference type="Proteomes" id="UP000265581">
    <property type="component" value="Unassembled WGS sequence"/>
</dbReference>
<dbReference type="Pfam" id="PF01037">
    <property type="entry name" value="AsnC_trans_reg"/>
    <property type="match status" value="1"/>
</dbReference>
<keyword evidence="6" id="KW-1185">Reference proteome</keyword>
<dbReference type="InterPro" id="IPR036390">
    <property type="entry name" value="WH_DNA-bd_sf"/>
</dbReference>
<dbReference type="PRINTS" id="PR00033">
    <property type="entry name" value="HTHASNC"/>
</dbReference>
<dbReference type="OrthoDB" id="9809462at2"/>
<gene>
    <name evidence="5" type="ORF">DX116_05125</name>
</gene>
<dbReference type="RefSeq" id="WP_119704135.1">
    <property type="nucleotide sequence ID" value="NZ_JBHSOI010000001.1"/>
</dbReference>
<keyword evidence="3" id="KW-0804">Transcription</keyword>
<keyword evidence="2" id="KW-0238">DNA-binding</keyword>
<dbReference type="Gene3D" id="1.10.10.10">
    <property type="entry name" value="Winged helix-like DNA-binding domain superfamily/Winged helix DNA-binding domain"/>
    <property type="match status" value="1"/>
</dbReference>
<dbReference type="GO" id="GO:0043565">
    <property type="term" value="F:sequence-specific DNA binding"/>
    <property type="evidence" value="ECO:0007669"/>
    <property type="project" value="InterPro"/>
</dbReference>
<feature type="domain" description="HTH asnC-type" evidence="4">
    <location>
        <begin position="4"/>
        <end position="65"/>
    </location>
</feature>
<evidence type="ECO:0000313" key="5">
    <source>
        <dbReference type="EMBL" id="REK74025.1"/>
    </source>
</evidence>
<dbReference type="GO" id="GO:0043200">
    <property type="term" value="P:response to amino acid"/>
    <property type="evidence" value="ECO:0007669"/>
    <property type="project" value="TreeGrafter"/>
</dbReference>
<evidence type="ECO:0000259" key="4">
    <source>
        <dbReference type="PROSITE" id="PS50956"/>
    </source>
</evidence>
<organism evidence="5 6">
    <name type="scientific">Aeromicrobium endophyticum</name>
    <dbReference type="NCBI Taxonomy" id="2292704"/>
    <lineage>
        <taxon>Bacteria</taxon>
        <taxon>Bacillati</taxon>
        <taxon>Actinomycetota</taxon>
        <taxon>Actinomycetes</taxon>
        <taxon>Propionibacteriales</taxon>
        <taxon>Nocardioidaceae</taxon>
        <taxon>Aeromicrobium</taxon>
    </lineage>
</organism>
<dbReference type="SMART" id="SM00344">
    <property type="entry name" value="HTH_ASNC"/>
    <property type="match status" value="1"/>
</dbReference>
<dbReference type="Pfam" id="PF13404">
    <property type="entry name" value="HTH_AsnC-type"/>
    <property type="match status" value="1"/>
</dbReference>
<evidence type="ECO:0000313" key="6">
    <source>
        <dbReference type="Proteomes" id="UP000265581"/>
    </source>
</evidence>
<dbReference type="InterPro" id="IPR036388">
    <property type="entry name" value="WH-like_DNA-bd_sf"/>
</dbReference>
<name>A0A371PDL5_9ACTN</name>
<sequence>MLRIDRLDAELIGALTRDARTGVVELAGLLGVARNTVQARLRRLHDEGLTSGFMPRLDLAAVGISVQAFAALALEQGRLDDIVAQLTAMPHVLEVHATTGREDLLVRLGTTSHAELQELIQRIVGLPGVSHSDTKLALTTPLPYRVQPLLTHLTRAAGFGRSTPPVRP</sequence>
<dbReference type="InterPro" id="IPR019888">
    <property type="entry name" value="Tscrpt_reg_AsnC-like"/>
</dbReference>
<dbReference type="Gene3D" id="3.30.70.920">
    <property type="match status" value="1"/>
</dbReference>
<dbReference type="InterPro" id="IPR011008">
    <property type="entry name" value="Dimeric_a/b-barrel"/>
</dbReference>
<reference evidence="5 6" key="1">
    <citation type="submission" date="2018-08" db="EMBL/GenBank/DDBJ databases">
        <title>Aeromicrobium sp. M2KJ-4, whole genome shotgun sequence.</title>
        <authorList>
            <person name="Tuo L."/>
        </authorList>
    </citation>
    <scope>NUCLEOTIDE SEQUENCE [LARGE SCALE GENOMIC DNA]</scope>
    <source>
        <strain evidence="5 6">M2KJ-4</strain>
    </source>
</reference>
<dbReference type="InterPro" id="IPR019887">
    <property type="entry name" value="Tscrpt_reg_AsnC/Lrp_C"/>
</dbReference>
<evidence type="ECO:0000256" key="2">
    <source>
        <dbReference type="ARBA" id="ARBA00023125"/>
    </source>
</evidence>
<dbReference type="PROSITE" id="PS50956">
    <property type="entry name" value="HTH_ASNC_2"/>
    <property type="match status" value="1"/>
</dbReference>
<protein>
    <submittedName>
        <fullName evidence="5">Lrp/AsnC family transcriptional regulator</fullName>
    </submittedName>
</protein>
<dbReference type="SUPFAM" id="SSF54909">
    <property type="entry name" value="Dimeric alpha+beta barrel"/>
    <property type="match status" value="1"/>
</dbReference>